<dbReference type="Gene3D" id="3.30.460.10">
    <property type="entry name" value="Beta Polymerase, domain 2"/>
    <property type="match status" value="1"/>
</dbReference>
<evidence type="ECO:0000259" key="1">
    <source>
        <dbReference type="Pfam" id="PF01909"/>
    </source>
</evidence>
<evidence type="ECO:0000313" key="3">
    <source>
        <dbReference type="Proteomes" id="UP001216674"/>
    </source>
</evidence>
<sequence length="273" mass="31535">MVKLLYWRYFYRGFMDTRGGIDSDGFIATLSDELVQPEFQVLLHDVCAVLVAHVEPLLDGIYLYGSVARGSAKLGFSDLDVTLVLRCKPSSLDRQKIESLRCILQDRHTEVTKIDFDIGSRAEALAPDNLFSWGYWLKHHCRCLWGNDLGEHFEPFRPSRAIALALNGDFHRVLTKYARRIKQENAPAETQRLQREASRKLIRSTNILRVDQDQAWPQTLEDHVELFIQHHPLMEPQINFFLVHARNPTAPVDEFVTQLQGFIRWMDVHAPPS</sequence>
<dbReference type="InterPro" id="IPR043519">
    <property type="entry name" value="NT_sf"/>
</dbReference>
<organism evidence="2 3">
    <name type="scientific">Cupriavidus basilensis</name>
    <dbReference type="NCBI Taxonomy" id="68895"/>
    <lineage>
        <taxon>Bacteria</taxon>
        <taxon>Pseudomonadati</taxon>
        <taxon>Pseudomonadota</taxon>
        <taxon>Betaproteobacteria</taxon>
        <taxon>Burkholderiales</taxon>
        <taxon>Burkholderiaceae</taxon>
        <taxon>Cupriavidus</taxon>
    </lineage>
</organism>
<name>A0ABT6AIU5_9BURK</name>
<evidence type="ECO:0000313" key="2">
    <source>
        <dbReference type="EMBL" id="MDF3832519.1"/>
    </source>
</evidence>
<dbReference type="SUPFAM" id="SSF81301">
    <property type="entry name" value="Nucleotidyltransferase"/>
    <property type="match status" value="1"/>
</dbReference>
<reference evidence="2 3" key="1">
    <citation type="submission" date="2023-03" db="EMBL/GenBank/DDBJ databases">
        <title>Draft assemblies of triclosan tolerant bacteria isolated from returned activated sludge.</title>
        <authorList>
            <person name="Van Hamelsveld S."/>
        </authorList>
    </citation>
    <scope>NUCLEOTIDE SEQUENCE [LARGE SCALE GENOMIC DNA]</scope>
    <source>
        <strain evidence="2 3">GW210010_S58</strain>
    </source>
</reference>
<proteinExistence type="predicted"/>
<accession>A0ABT6AIU5</accession>
<dbReference type="Proteomes" id="UP001216674">
    <property type="component" value="Unassembled WGS sequence"/>
</dbReference>
<gene>
    <name evidence="2" type="ORF">P3W85_06105</name>
</gene>
<keyword evidence="3" id="KW-1185">Reference proteome</keyword>
<feature type="domain" description="Polymerase nucleotidyl transferase" evidence="1">
    <location>
        <begin position="60"/>
        <end position="96"/>
    </location>
</feature>
<dbReference type="CDD" id="cd05403">
    <property type="entry name" value="NT_KNTase_like"/>
    <property type="match status" value="1"/>
</dbReference>
<dbReference type="EMBL" id="JARJLM010000105">
    <property type="protein sequence ID" value="MDF3832519.1"/>
    <property type="molecule type" value="Genomic_DNA"/>
</dbReference>
<protein>
    <submittedName>
        <fullName evidence="2">Nucleotidyltransferase domain-containing protein</fullName>
    </submittedName>
</protein>
<comment type="caution">
    <text evidence="2">The sequence shown here is derived from an EMBL/GenBank/DDBJ whole genome shotgun (WGS) entry which is preliminary data.</text>
</comment>
<dbReference type="InterPro" id="IPR002934">
    <property type="entry name" value="Polymerase_NTP_transf_dom"/>
</dbReference>
<dbReference type="Pfam" id="PF01909">
    <property type="entry name" value="NTP_transf_2"/>
    <property type="match status" value="1"/>
</dbReference>
<dbReference type="RefSeq" id="WP_276264118.1">
    <property type="nucleotide sequence ID" value="NZ_JARJLM010000105.1"/>
</dbReference>